<dbReference type="EC" id="3.1.3.-" evidence="2"/>
<protein>
    <submittedName>
        <fullName evidence="2">HAD family hydrolase</fullName>
        <ecNumber evidence="2">3.1.3.-</ecNumber>
    </submittedName>
</protein>
<dbReference type="InterPro" id="IPR006439">
    <property type="entry name" value="HAD-SF_hydro_IA"/>
</dbReference>
<sequence length="207" mass="23092">MSEIRAVIFDVFGSLCQITSPQRPYQRLARRVSDPVQFTKAVMTQPLDLRQSARRAMAQVSEQELCRLESDLDAELASIRLFPDVCRVLATLRERGYRLGVLSNLAAPYAAPLRALLPPDLDLYGWSFERGHAKPHPRLYHWACQVLGMPADEVLMVGATRVPDYSGAQACGLQACWLRRQATTVVDADTISNLDEVLLRLPELSAA</sequence>
<dbReference type="GO" id="GO:0016787">
    <property type="term" value="F:hydrolase activity"/>
    <property type="evidence" value="ECO:0007669"/>
    <property type="project" value="UniProtKB-KW"/>
</dbReference>
<dbReference type="SFLD" id="SFLDG01129">
    <property type="entry name" value="C1.5:_HAD__Beta-PGM__Phosphata"/>
    <property type="match status" value="1"/>
</dbReference>
<dbReference type="PANTHER" id="PTHR43316">
    <property type="entry name" value="HYDROLASE, HALOACID DELAHOGENASE-RELATED"/>
    <property type="match status" value="1"/>
</dbReference>
<reference evidence="3" key="1">
    <citation type="journal article" date="2019" name="Int. J. Syst. Evol. Microbiol.">
        <title>The Global Catalogue of Microorganisms (GCM) 10K type strain sequencing project: providing services to taxonomists for standard genome sequencing and annotation.</title>
        <authorList>
            <consortium name="The Broad Institute Genomics Platform"/>
            <consortium name="The Broad Institute Genome Sequencing Center for Infectious Disease"/>
            <person name="Wu L."/>
            <person name="Ma J."/>
        </authorList>
    </citation>
    <scope>NUCLEOTIDE SEQUENCE [LARGE SCALE GENOMIC DNA]</scope>
    <source>
        <strain evidence="3">CCUG 54939</strain>
    </source>
</reference>
<evidence type="ECO:0000313" key="3">
    <source>
        <dbReference type="Proteomes" id="UP001595692"/>
    </source>
</evidence>
<evidence type="ECO:0000313" key="2">
    <source>
        <dbReference type="EMBL" id="MFC3914788.1"/>
    </source>
</evidence>
<name>A0ABV8CRY6_9GAMM</name>
<accession>A0ABV8CRY6</accession>
<dbReference type="InterPro" id="IPR051540">
    <property type="entry name" value="S-2-haloacid_dehalogenase"/>
</dbReference>
<dbReference type="PANTHER" id="PTHR43316:SF3">
    <property type="entry name" value="HALOACID DEHALOGENASE, TYPE II (AFU_ORTHOLOGUE AFUA_2G07750)-RELATED"/>
    <property type="match status" value="1"/>
</dbReference>
<dbReference type="InterPro" id="IPR036412">
    <property type="entry name" value="HAD-like_sf"/>
</dbReference>
<evidence type="ECO:0000256" key="1">
    <source>
        <dbReference type="ARBA" id="ARBA00022801"/>
    </source>
</evidence>
<organism evidence="2 3">
    <name type="scientific">Pseudaeromonas sharmana</name>
    <dbReference type="NCBI Taxonomy" id="328412"/>
    <lineage>
        <taxon>Bacteria</taxon>
        <taxon>Pseudomonadati</taxon>
        <taxon>Pseudomonadota</taxon>
        <taxon>Gammaproteobacteria</taxon>
        <taxon>Aeromonadales</taxon>
        <taxon>Aeromonadaceae</taxon>
        <taxon>Pseudaeromonas</taxon>
    </lineage>
</organism>
<dbReference type="SUPFAM" id="SSF56784">
    <property type="entry name" value="HAD-like"/>
    <property type="match status" value="1"/>
</dbReference>
<dbReference type="Pfam" id="PF00702">
    <property type="entry name" value="Hydrolase"/>
    <property type="match status" value="1"/>
</dbReference>
<dbReference type="EMBL" id="JBHSAF010000015">
    <property type="protein sequence ID" value="MFC3914788.1"/>
    <property type="molecule type" value="Genomic_DNA"/>
</dbReference>
<dbReference type="NCBIfam" id="TIGR01549">
    <property type="entry name" value="HAD-SF-IA-v1"/>
    <property type="match status" value="1"/>
</dbReference>
<proteinExistence type="predicted"/>
<dbReference type="Proteomes" id="UP001595692">
    <property type="component" value="Unassembled WGS sequence"/>
</dbReference>
<comment type="caution">
    <text evidence="2">The sequence shown here is derived from an EMBL/GenBank/DDBJ whole genome shotgun (WGS) entry which is preliminary data.</text>
</comment>
<dbReference type="PRINTS" id="PR00413">
    <property type="entry name" value="HADHALOGNASE"/>
</dbReference>
<keyword evidence="3" id="KW-1185">Reference proteome</keyword>
<dbReference type="InterPro" id="IPR023214">
    <property type="entry name" value="HAD_sf"/>
</dbReference>
<keyword evidence="1 2" id="KW-0378">Hydrolase</keyword>
<dbReference type="Gene3D" id="3.40.50.1000">
    <property type="entry name" value="HAD superfamily/HAD-like"/>
    <property type="match status" value="1"/>
</dbReference>
<gene>
    <name evidence="2" type="ORF">ACFOSS_15165</name>
</gene>
<dbReference type="RefSeq" id="WP_377154141.1">
    <property type="nucleotide sequence ID" value="NZ_JBHSAF010000015.1"/>
</dbReference>
<dbReference type="SFLD" id="SFLDS00003">
    <property type="entry name" value="Haloacid_Dehalogenase"/>
    <property type="match status" value="1"/>
</dbReference>